<keyword evidence="2" id="KW-1185">Reference proteome</keyword>
<dbReference type="Proteomes" id="UP000827976">
    <property type="component" value="Chromosome 19"/>
</dbReference>
<gene>
    <name evidence="1" type="ORF">IHE45_19G191900</name>
</gene>
<dbReference type="EC" id="3.2.1.39" evidence="1"/>
<evidence type="ECO:0000313" key="2">
    <source>
        <dbReference type="Proteomes" id="UP000827976"/>
    </source>
</evidence>
<name>A0ACB7U4P2_DIOAL</name>
<proteinExistence type="predicted"/>
<sequence>MKVAPLSPISGLPSVCLSVLFMHVMISKQLVPQHSFPLLFSTTNLLVPNALVRDHILKNLELHKPHKLETIQMVQGLVTKCLFFSFLLHNILTLGELKKNMHDLMVTSVTNPATILPTNPTKPVTQVTAPVMNPSPNSAISDKTWCVAKNGVTDVALQHALDYACGIGAADCSAIQINGNCYNPNTLQSHASFAFNNYYQKNPVPTSCDFAGTATIVSVNPSSAACVYPSSSLTYGVNPASTFGAGTGEDSETVLNINRTAASGRVYGLGIPTSSTSSTSNAWTSLLSNLATSLVAVGGFIYL</sequence>
<organism evidence="1 2">
    <name type="scientific">Dioscorea alata</name>
    <name type="common">Purple yam</name>
    <dbReference type="NCBI Taxonomy" id="55571"/>
    <lineage>
        <taxon>Eukaryota</taxon>
        <taxon>Viridiplantae</taxon>
        <taxon>Streptophyta</taxon>
        <taxon>Embryophyta</taxon>
        <taxon>Tracheophyta</taxon>
        <taxon>Spermatophyta</taxon>
        <taxon>Magnoliopsida</taxon>
        <taxon>Liliopsida</taxon>
        <taxon>Dioscoreales</taxon>
        <taxon>Dioscoreaceae</taxon>
        <taxon>Dioscorea</taxon>
    </lineage>
</organism>
<comment type="caution">
    <text evidence="1">The sequence shown here is derived from an EMBL/GenBank/DDBJ whole genome shotgun (WGS) entry which is preliminary data.</text>
</comment>
<dbReference type="EMBL" id="CM037029">
    <property type="protein sequence ID" value="KAH7655228.1"/>
    <property type="molecule type" value="Genomic_DNA"/>
</dbReference>
<protein>
    <submittedName>
        <fullName evidence="1">Glucan endo-1,3-beta-D-glucosidase protein</fullName>
        <ecNumber evidence="1">3.2.1.39</ecNumber>
    </submittedName>
</protein>
<keyword evidence="1" id="KW-0378">Hydrolase</keyword>
<keyword evidence="1" id="KW-0326">Glycosidase</keyword>
<reference evidence="2" key="1">
    <citation type="journal article" date="2022" name="Nat. Commun.">
        <title>Chromosome evolution and the genetic basis of agronomically important traits in greater yam.</title>
        <authorList>
            <person name="Bredeson J.V."/>
            <person name="Lyons J.B."/>
            <person name="Oniyinde I.O."/>
            <person name="Okereke N.R."/>
            <person name="Kolade O."/>
            <person name="Nnabue I."/>
            <person name="Nwadili C.O."/>
            <person name="Hribova E."/>
            <person name="Parker M."/>
            <person name="Nwogha J."/>
            <person name="Shu S."/>
            <person name="Carlson J."/>
            <person name="Kariba R."/>
            <person name="Muthemba S."/>
            <person name="Knop K."/>
            <person name="Barton G.J."/>
            <person name="Sherwood A.V."/>
            <person name="Lopez-Montes A."/>
            <person name="Asiedu R."/>
            <person name="Jamnadass R."/>
            <person name="Muchugi A."/>
            <person name="Goodstein D."/>
            <person name="Egesi C.N."/>
            <person name="Featherston J."/>
            <person name="Asfaw A."/>
            <person name="Simpson G.G."/>
            <person name="Dolezel J."/>
            <person name="Hendre P.S."/>
            <person name="Van Deynze A."/>
            <person name="Kumar P.L."/>
            <person name="Obidiegwu J.E."/>
            <person name="Bhattacharjee R."/>
            <person name="Rokhsar D.S."/>
        </authorList>
    </citation>
    <scope>NUCLEOTIDE SEQUENCE [LARGE SCALE GENOMIC DNA]</scope>
    <source>
        <strain evidence="2">cv. TDa95/00328</strain>
    </source>
</reference>
<accession>A0ACB7U4P2</accession>
<evidence type="ECO:0000313" key="1">
    <source>
        <dbReference type="EMBL" id="KAH7655228.1"/>
    </source>
</evidence>